<feature type="compositionally biased region" description="Basic and acidic residues" evidence="3">
    <location>
        <begin position="865"/>
        <end position="879"/>
    </location>
</feature>
<dbReference type="Pfam" id="PF00102">
    <property type="entry name" value="Y_phosphatase"/>
    <property type="match status" value="2"/>
</dbReference>
<dbReference type="Gene3D" id="3.40.250.10">
    <property type="entry name" value="Rhodanese-like domain"/>
    <property type="match status" value="1"/>
</dbReference>
<evidence type="ECO:0000256" key="1">
    <source>
        <dbReference type="ARBA" id="ARBA00009649"/>
    </source>
</evidence>
<evidence type="ECO:0000313" key="8">
    <source>
        <dbReference type="Proteomes" id="UP001138500"/>
    </source>
</evidence>
<feature type="compositionally biased region" description="Polar residues" evidence="3">
    <location>
        <begin position="144"/>
        <end position="158"/>
    </location>
</feature>
<feature type="domain" description="Tyrosine-protein phosphatase" evidence="4">
    <location>
        <begin position="592"/>
        <end position="945"/>
    </location>
</feature>
<dbReference type="InterPro" id="IPR029021">
    <property type="entry name" value="Prot-tyrosine_phosphatase-like"/>
</dbReference>
<dbReference type="InterPro" id="IPR050348">
    <property type="entry name" value="Protein-Tyr_Phosphatase"/>
</dbReference>
<dbReference type="InterPro" id="IPR000242">
    <property type="entry name" value="PTP_cat"/>
</dbReference>
<dbReference type="OrthoDB" id="6058203at2759"/>
<dbReference type="InterPro" id="IPR003595">
    <property type="entry name" value="Tyr_Pase_cat"/>
</dbReference>
<dbReference type="PRINTS" id="PR00700">
    <property type="entry name" value="PRTYPHPHTASE"/>
</dbReference>
<comment type="similarity">
    <text evidence="1">Belongs to the protein-tyrosine phosphatase family. Non-receptor class subfamily.</text>
</comment>
<feature type="compositionally biased region" description="Polar residues" evidence="3">
    <location>
        <begin position="104"/>
        <end position="131"/>
    </location>
</feature>
<sequence>MHVRPTLGTFASFRRRSTSTRYHRSRVRDLRPSLLSSTSPPSPPPRVHRCVTCDIVHHDRHGCLATCAVSTSSPPNPRVSVPAKTPAATSQQTNSMPSYFASPRLQSPQVQGAQPKTPSPNYFGFQASNDSAEFLTGGQHSKRNFSPPSSTVRSTAAASPSIVPVDQNPDYDTFRRQSEGRGAFNLGGLGGNFKMNPPLGVKPKHDRTGSKTSPQCGSSKAASEPRDMPPPARPRPGSTQLDPSSAELSRSPKRMLSPGAALLEPERKGSPAYFNGPDHERTQSQPRFKLPLESAQAPPNWTMVARAETLPASPLPDSSDDQMVTPQHVVNLIDSRNEGILILDLRVSTQYAISHIVGSLNLCIPTTLLKRPSFNVQKLAETFKDDEQRSRFENWRNSNYIIVYDAASAQLKDAQICINTVKKFRSEGYEGTLYIVKGGFADFSRRFPGYIESGIDTAISSSQHSADGRGRPEIAPVIGGCPMPITDQPANPFFGNIRQNMDLIGGVGQIPLKHPQKETKSAGEDFPGWLRNAADISDEGKRVSRKFEAIERREKKRMEDALSGQVSYGDASPRVDKTSNGIQIAGLEKGTKNRYNNIWPFEHSRVKLQGVSRSCVESQAIHLHTGAIPATFNDFWNVIWQQDVRVIVMLTAEKEGAQVKAHNYWDQKQYGPLKLEFLSEKRASLEPSRIHRHQREKRPGMQKRSSTQSSHPQIPLATIDSHEANKAATSGEQQPYVIVRKFTLSHEKYPFEKMREITQLQYSSWPDFGAPAHPTHLLGLVEQTDAVVRATNKTFTSREPEPEGERPIVVHCSAGCGRTGTFCAVDSVIDMLKRQRLSKHQNKSRGASPMDLDNPDPPLRSISHNKHDSRLDTQADRKTSGGGFFASQGKDTYEDYASQGPDGEWVKSDDIDLVEKTVEDFRHQRLSMVQSLRQFVLCYECVMEWIVDHRHSPPVEKNGA</sequence>
<evidence type="ECO:0000256" key="2">
    <source>
        <dbReference type="ARBA" id="ARBA00013064"/>
    </source>
</evidence>
<feature type="region of interest" description="Disordered" evidence="3">
    <location>
        <begin position="70"/>
        <end position="284"/>
    </location>
</feature>
<dbReference type="PROSITE" id="PS00383">
    <property type="entry name" value="TYR_PHOSPHATASE_1"/>
    <property type="match status" value="1"/>
</dbReference>
<dbReference type="EC" id="3.1.3.48" evidence="2"/>
<feature type="region of interest" description="Disordered" evidence="3">
    <location>
        <begin position="15"/>
        <end position="46"/>
    </location>
</feature>
<feature type="region of interest" description="Disordered" evidence="3">
    <location>
        <begin position="684"/>
        <end position="713"/>
    </location>
</feature>
<reference evidence="7 8" key="2">
    <citation type="journal article" date="2021" name="Curr. Genet.">
        <title>Genetic response to nitrogen starvation in the aggressive Eucalyptus foliar pathogen Teratosphaeria destructans.</title>
        <authorList>
            <person name="Havenga M."/>
            <person name="Wingfield B.D."/>
            <person name="Wingfield M.J."/>
            <person name="Dreyer L.L."/>
            <person name="Roets F."/>
            <person name="Aylward J."/>
        </authorList>
    </citation>
    <scope>NUCLEOTIDE SEQUENCE [LARGE SCALE GENOMIC DNA]</scope>
    <source>
        <strain evidence="7">CMW44962</strain>
    </source>
</reference>
<feature type="region of interest" description="Disordered" evidence="3">
    <location>
        <begin position="837"/>
        <end position="901"/>
    </location>
</feature>
<protein>
    <recommendedName>
        <fullName evidence="2">protein-tyrosine-phosphatase</fullName>
        <ecNumber evidence="2">3.1.3.48</ecNumber>
    </recommendedName>
</protein>
<evidence type="ECO:0000259" key="4">
    <source>
        <dbReference type="PROSITE" id="PS50055"/>
    </source>
</evidence>
<feature type="domain" description="Tyrosine specific protein phosphatases" evidence="5">
    <location>
        <begin position="785"/>
        <end position="845"/>
    </location>
</feature>
<dbReference type="PROSITE" id="PS50056">
    <property type="entry name" value="TYR_PHOSPHATASE_2"/>
    <property type="match status" value="1"/>
</dbReference>
<dbReference type="PROSITE" id="PS50206">
    <property type="entry name" value="RHODANESE_3"/>
    <property type="match status" value="1"/>
</dbReference>
<dbReference type="Pfam" id="PF00581">
    <property type="entry name" value="Rhodanese"/>
    <property type="match status" value="1"/>
</dbReference>
<feature type="compositionally biased region" description="Polar residues" evidence="3">
    <location>
        <begin position="87"/>
        <end position="97"/>
    </location>
</feature>
<feature type="compositionally biased region" description="Basic residues" evidence="3">
    <location>
        <begin position="15"/>
        <end position="26"/>
    </location>
</feature>
<comment type="caution">
    <text evidence="7">The sequence shown here is derived from an EMBL/GenBank/DDBJ whole genome shotgun (WGS) entry which is preliminary data.</text>
</comment>
<dbReference type="EMBL" id="RIBY02002101">
    <property type="protein sequence ID" value="KAH9825551.1"/>
    <property type="molecule type" value="Genomic_DNA"/>
</dbReference>
<dbReference type="GO" id="GO:0004725">
    <property type="term" value="F:protein tyrosine phosphatase activity"/>
    <property type="evidence" value="ECO:0007669"/>
    <property type="project" value="UniProtKB-EC"/>
</dbReference>
<evidence type="ECO:0000259" key="5">
    <source>
        <dbReference type="PROSITE" id="PS50056"/>
    </source>
</evidence>
<evidence type="ECO:0000256" key="3">
    <source>
        <dbReference type="SAM" id="MobiDB-lite"/>
    </source>
</evidence>
<dbReference type="Gene3D" id="3.90.190.10">
    <property type="entry name" value="Protein tyrosine phosphatase superfamily"/>
    <property type="match status" value="1"/>
</dbReference>
<dbReference type="InterPro" id="IPR036873">
    <property type="entry name" value="Rhodanese-like_dom_sf"/>
</dbReference>
<dbReference type="PROSITE" id="PS50055">
    <property type="entry name" value="TYR_PHOSPHATASE_PTP"/>
    <property type="match status" value="1"/>
</dbReference>
<organism evidence="7 8">
    <name type="scientific">Teratosphaeria destructans</name>
    <dbReference type="NCBI Taxonomy" id="418781"/>
    <lineage>
        <taxon>Eukaryota</taxon>
        <taxon>Fungi</taxon>
        <taxon>Dikarya</taxon>
        <taxon>Ascomycota</taxon>
        <taxon>Pezizomycotina</taxon>
        <taxon>Dothideomycetes</taxon>
        <taxon>Dothideomycetidae</taxon>
        <taxon>Mycosphaerellales</taxon>
        <taxon>Teratosphaeriaceae</taxon>
        <taxon>Teratosphaeria</taxon>
    </lineage>
</organism>
<dbReference type="InterPro" id="IPR001763">
    <property type="entry name" value="Rhodanese-like_dom"/>
</dbReference>
<feature type="compositionally biased region" description="Polar residues" evidence="3">
    <location>
        <begin position="703"/>
        <end position="712"/>
    </location>
</feature>
<dbReference type="SMART" id="SM00194">
    <property type="entry name" value="PTPc"/>
    <property type="match status" value="1"/>
</dbReference>
<feature type="compositionally biased region" description="Polar residues" evidence="3">
    <location>
        <begin position="237"/>
        <end position="248"/>
    </location>
</feature>
<accession>A0A9W7SNB5</accession>
<gene>
    <name evidence="7" type="ORF">Tdes44962_MAKER04119</name>
</gene>
<evidence type="ECO:0000313" key="7">
    <source>
        <dbReference type="EMBL" id="KAH9825551.1"/>
    </source>
</evidence>
<dbReference type="CDD" id="cd01446">
    <property type="entry name" value="DSP_MapKP"/>
    <property type="match status" value="1"/>
</dbReference>
<dbReference type="InterPro" id="IPR000387">
    <property type="entry name" value="Tyr_Pase_dom"/>
</dbReference>
<feature type="compositionally biased region" description="Polar residues" evidence="3">
    <location>
        <begin position="210"/>
        <end position="221"/>
    </location>
</feature>
<dbReference type="InterPro" id="IPR016130">
    <property type="entry name" value="Tyr_Pase_AS"/>
</dbReference>
<dbReference type="Proteomes" id="UP001138500">
    <property type="component" value="Unassembled WGS sequence"/>
</dbReference>
<dbReference type="SUPFAM" id="SSF52799">
    <property type="entry name" value="(Phosphotyrosine protein) phosphatases II"/>
    <property type="match status" value="1"/>
</dbReference>
<keyword evidence="8" id="KW-1185">Reference proteome</keyword>
<reference evidence="7 8" key="1">
    <citation type="journal article" date="2018" name="IMA Fungus">
        <title>IMA Genome-F 10: Nine draft genome sequences of Claviceps purpurea s.lat., including C. arundinis, C. humidiphila, and C. cf. spartinae, pseudomolecules for the pitch canker pathogen Fusarium circinatum, draft genome of Davidsoniella eucalypti, Grosmannia galeiformis, Quambalaria eucalypti, and Teratosphaeria destructans.</title>
        <authorList>
            <person name="Wingfield B.D."/>
            <person name="Liu M."/>
            <person name="Nguyen H.D."/>
            <person name="Lane F.A."/>
            <person name="Morgan S.W."/>
            <person name="De Vos L."/>
            <person name="Wilken P.M."/>
            <person name="Duong T.A."/>
            <person name="Aylward J."/>
            <person name="Coetzee M.P."/>
            <person name="Dadej K."/>
            <person name="De Beer Z.W."/>
            <person name="Findlay W."/>
            <person name="Havenga M."/>
            <person name="Kolarik M."/>
            <person name="Menzies J.G."/>
            <person name="Naidoo K."/>
            <person name="Pochopski O."/>
            <person name="Shoukouhi P."/>
            <person name="Santana Q.C."/>
            <person name="Seifert K.A."/>
            <person name="Soal N."/>
            <person name="Steenkamp E.T."/>
            <person name="Tatham C.T."/>
            <person name="van der Nest M.A."/>
            <person name="Wingfield M.J."/>
        </authorList>
    </citation>
    <scope>NUCLEOTIDE SEQUENCE [LARGE SCALE GENOMIC DNA]</scope>
    <source>
        <strain evidence="7">CMW44962</strain>
    </source>
</reference>
<dbReference type="PANTHER" id="PTHR19134:SF561">
    <property type="entry name" value="PROTEIN TYROSINE PHOSPHATASE 36E, ISOFORM A"/>
    <property type="match status" value="1"/>
</dbReference>
<dbReference type="AlphaFoldDB" id="A0A9W7SNB5"/>
<dbReference type="FunFam" id="3.40.250.10:FF:000051">
    <property type="entry name" value="Protein tyrosine phosphatase (Pyp1), putative"/>
    <property type="match status" value="1"/>
</dbReference>
<proteinExistence type="inferred from homology"/>
<dbReference type="SUPFAM" id="SSF52821">
    <property type="entry name" value="Rhodanese/Cell cycle control phosphatase"/>
    <property type="match status" value="1"/>
</dbReference>
<dbReference type="SMART" id="SM00404">
    <property type="entry name" value="PTPc_motif"/>
    <property type="match status" value="1"/>
</dbReference>
<dbReference type="PANTHER" id="PTHR19134">
    <property type="entry name" value="RECEPTOR-TYPE TYROSINE-PROTEIN PHOSPHATASE"/>
    <property type="match status" value="1"/>
</dbReference>
<dbReference type="SMART" id="SM00450">
    <property type="entry name" value="RHOD"/>
    <property type="match status" value="1"/>
</dbReference>
<name>A0A9W7SNB5_9PEZI</name>
<evidence type="ECO:0000259" key="6">
    <source>
        <dbReference type="PROSITE" id="PS50206"/>
    </source>
</evidence>
<feature type="domain" description="Rhodanese" evidence="6">
    <location>
        <begin position="336"/>
        <end position="452"/>
    </location>
</feature>